<evidence type="ECO:0000256" key="1">
    <source>
        <dbReference type="SAM" id="Phobius"/>
    </source>
</evidence>
<gene>
    <name evidence="2" type="ORF">F511_05983</name>
</gene>
<feature type="transmembrane region" description="Helical" evidence="1">
    <location>
        <begin position="115"/>
        <end position="135"/>
    </location>
</feature>
<keyword evidence="1" id="KW-1133">Transmembrane helix</keyword>
<dbReference type="OrthoDB" id="2107166at2759"/>
<sequence>MELKLTQSCPPPNILKTSAFFDKNPQVIFLSSLHLARCKLHLQRISWNSKDKKSLAHVVRREETLTSISKLFGVPILEISTADKDIVDGDLVFEGHHPGAPSPIITYAQVAKTTGSFLVLVPLVAFCIRCIMVAIRSRYARDLRNQEPKMSGVHHRMSKSTRWITALRDLRDPDAMDTEFEPDSAHVSEDEDQPYINEHSRDYAKVEDEYQNFLSECGMSEWGYWRGGSPK</sequence>
<keyword evidence="1" id="KW-0472">Membrane</keyword>
<evidence type="ECO:0000313" key="3">
    <source>
        <dbReference type="Proteomes" id="UP000250235"/>
    </source>
</evidence>
<proteinExistence type="predicted"/>
<dbReference type="Proteomes" id="UP000250235">
    <property type="component" value="Unassembled WGS sequence"/>
</dbReference>
<protein>
    <submittedName>
        <fullName evidence="2">Uncharacterized protein</fullName>
    </submittedName>
</protein>
<keyword evidence="3" id="KW-1185">Reference proteome</keyword>
<evidence type="ECO:0000313" key="2">
    <source>
        <dbReference type="EMBL" id="KZV57109.1"/>
    </source>
</evidence>
<name>A0A2Z7DBA1_9LAMI</name>
<reference evidence="2 3" key="1">
    <citation type="journal article" date="2015" name="Proc. Natl. Acad. Sci. U.S.A.">
        <title>The resurrection genome of Boea hygrometrica: A blueprint for survival of dehydration.</title>
        <authorList>
            <person name="Xiao L."/>
            <person name="Yang G."/>
            <person name="Zhang L."/>
            <person name="Yang X."/>
            <person name="Zhao S."/>
            <person name="Ji Z."/>
            <person name="Zhou Q."/>
            <person name="Hu M."/>
            <person name="Wang Y."/>
            <person name="Chen M."/>
            <person name="Xu Y."/>
            <person name="Jin H."/>
            <person name="Xiao X."/>
            <person name="Hu G."/>
            <person name="Bao F."/>
            <person name="Hu Y."/>
            <person name="Wan P."/>
            <person name="Li L."/>
            <person name="Deng X."/>
            <person name="Kuang T."/>
            <person name="Xiang C."/>
            <person name="Zhu J.K."/>
            <person name="Oliver M.J."/>
            <person name="He Y."/>
        </authorList>
    </citation>
    <scope>NUCLEOTIDE SEQUENCE [LARGE SCALE GENOMIC DNA]</scope>
    <source>
        <strain evidence="3">cv. XS01</strain>
    </source>
</reference>
<keyword evidence="1" id="KW-0812">Transmembrane</keyword>
<dbReference type="AlphaFoldDB" id="A0A2Z7DBA1"/>
<organism evidence="2 3">
    <name type="scientific">Dorcoceras hygrometricum</name>
    <dbReference type="NCBI Taxonomy" id="472368"/>
    <lineage>
        <taxon>Eukaryota</taxon>
        <taxon>Viridiplantae</taxon>
        <taxon>Streptophyta</taxon>
        <taxon>Embryophyta</taxon>
        <taxon>Tracheophyta</taxon>
        <taxon>Spermatophyta</taxon>
        <taxon>Magnoliopsida</taxon>
        <taxon>eudicotyledons</taxon>
        <taxon>Gunneridae</taxon>
        <taxon>Pentapetalae</taxon>
        <taxon>asterids</taxon>
        <taxon>lamiids</taxon>
        <taxon>Lamiales</taxon>
        <taxon>Gesneriaceae</taxon>
        <taxon>Didymocarpoideae</taxon>
        <taxon>Trichosporeae</taxon>
        <taxon>Loxocarpinae</taxon>
        <taxon>Dorcoceras</taxon>
    </lineage>
</organism>
<dbReference type="EMBL" id="KQ987720">
    <property type="protein sequence ID" value="KZV57109.1"/>
    <property type="molecule type" value="Genomic_DNA"/>
</dbReference>
<accession>A0A2Z7DBA1</accession>